<protein>
    <submittedName>
        <fullName evidence="1">Uncharacterized protein</fullName>
    </submittedName>
</protein>
<accession>A0A2P2QN95</accession>
<name>A0A2P2QN95_RHIMU</name>
<organism evidence="1">
    <name type="scientific">Rhizophora mucronata</name>
    <name type="common">Asiatic mangrove</name>
    <dbReference type="NCBI Taxonomy" id="61149"/>
    <lineage>
        <taxon>Eukaryota</taxon>
        <taxon>Viridiplantae</taxon>
        <taxon>Streptophyta</taxon>
        <taxon>Embryophyta</taxon>
        <taxon>Tracheophyta</taxon>
        <taxon>Spermatophyta</taxon>
        <taxon>Magnoliopsida</taxon>
        <taxon>eudicotyledons</taxon>
        <taxon>Gunneridae</taxon>
        <taxon>Pentapetalae</taxon>
        <taxon>rosids</taxon>
        <taxon>fabids</taxon>
        <taxon>Malpighiales</taxon>
        <taxon>Rhizophoraceae</taxon>
        <taxon>Rhizophora</taxon>
    </lineage>
</organism>
<sequence>MGLQRLINKCHTCQFDHSNQVIAWFLRNLDYRIFLSFTIYHCKLKLSNSYVVVLKVEMVAWYLEILFACWSFGSCSLLVY</sequence>
<dbReference type="AlphaFoldDB" id="A0A2P2QN95"/>
<dbReference type="EMBL" id="GGEC01087913">
    <property type="protein sequence ID" value="MBX68397.1"/>
    <property type="molecule type" value="Transcribed_RNA"/>
</dbReference>
<proteinExistence type="predicted"/>
<reference evidence="1" key="1">
    <citation type="submission" date="2018-02" db="EMBL/GenBank/DDBJ databases">
        <title>Rhizophora mucronata_Transcriptome.</title>
        <authorList>
            <person name="Meera S.P."/>
            <person name="Sreeshan A."/>
            <person name="Augustine A."/>
        </authorList>
    </citation>
    <scope>NUCLEOTIDE SEQUENCE</scope>
    <source>
        <tissue evidence="1">Leaf</tissue>
    </source>
</reference>
<evidence type="ECO:0000313" key="1">
    <source>
        <dbReference type="EMBL" id="MBX68397.1"/>
    </source>
</evidence>